<feature type="compositionally biased region" description="Low complexity" evidence="1">
    <location>
        <begin position="63"/>
        <end position="81"/>
    </location>
</feature>
<feature type="region of interest" description="Disordered" evidence="1">
    <location>
        <begin position="25"/>
        <end position="101"/>
    </location>
</feature>
<accession>A0A0A9DLW8</accession>
<dbReference type="EMBL" id="GBRH01211275">
    <property type="protein sequence ID" value="JAD86620.1"/>
    <property type="molecule type" value="Transcribed_RNA"/>
</dbReference>
<feature type="compositionally biased region" description="Basic residues" evidence="1">
    <location>
        <begin position="89"/>
        <end position="101"/>
    </location>
</feature>
<evidence type="ECO:0000313" key="2">
    <source>
        <dbReference type="EMBL" id="JAD86620.1"/>
    </source>
</evidence>
<organism evidence="2">
    <name type="scientific">Arundo donax</name>
    <name type="common">Giant reed</name>
    <name type="synonym">Donax arundinaceus</name>
    <dbReference type="NCBI Taxonomy" id="35708"/>
    <lineage>
        <taxon>Eukaryota</taxon>
        <taxon>Viridiplantae</taxon>
        <taxon>Streptophyta</taxon>
        <taxon>Embryophyta</taxon>
        <taxon>Tracheophyta</taxon>
        <taxon>Spermatophyta</taxon>
        <taxon>Magnoliopsida</taxon>
        <taxon>Liliopsida</taxon>
        <taxon>Poales</taxon>
        <taxon>Poaceae</taxon>
        <taxon>PACMAD clade</taxon>
        <taxon>Arundinoideae</taxon>
        <taxon>Arundineae</taxon>
        <taxon>Arundo</taxon>
    </lineage>
</organism>
<reference evidence="2" key="2">
    <citation type="journal article" date="2015" name="Data Brief">
        <title>Shoot transcriptome of the giant reed, Arundo donax.</title>
        <authorList>
            <person name="Barrero R.A."/>
            <person name="Guerrero F.D."/>
            <person name="Moolhuijzen P."/>
            <person name="Goolsby J.A."/>
            <person name="Tidwell J."/>
            <person name="Bellgard S.E."/>
            <person name="Bellgard M.I."/>
        </authorList>
    </citation>
    <scope>NUCLEOTIDE SEQUENCE</scope>
    <source>
        <tissue evidence="2">Shoot tissue taken approximately 20 cm above the soil surface</tissue>
    </source>
</reference>
<name>A0A0A9DLW8_ARUDO</name>
<proteinExistence type="predicted"/>
<sequence>MTVIGREEVSCRTSMARRRTCEVSASLRSASASPPPFPLSPLSSISWSSPRISARRPLRRTTEPATPAPTRTTTRVRPMPACTSAMAVRRPRTRRWRWRKP</sequence>
<feature type="compositionally biased region" description="Low complexity" evidence="1">
    <location>
        <begin position="40"/>
        <end position="52"/>
    </location>
</feature>
<evidence type="ECO:0000256" key="1">
    <source>
        <dbReference type="SAM" id="MobiDB-lite"/>
    </source>
</evidence>
<dbReference type="AlphaFoldDB" id="A0A0A9DLW8"/>
<protein>
    <submittedName>
        <fullName evidence="2">Uncharacterized protein</fullName>
    </submittedName>
</protein>
<reference evidence="2" key="1">
    <citation type="submission" date="2014-09" db="EMBL/GenBank/DDBJ databases">
        <authorList>
            <person name="Magalhaes I.L.F."/>
            <person name="Oliveira U."/>
            <person name="Santos F.R."/>
            <person name="Vidigal T.H.D.A."/>
            <person name="Brescovit A.D."/>
            <person name="Santos A.J."/>
        </authorList>
    </citation>
    <scope>NUCLEOTIDE SEQUENCE</scope>
    <source>
        <tissue evidence="2">Shoot tissue taken approximately 20 cm above the soil surface</tissue>
    </source>
</reference>